<keyword evidence="1" id="KW-0812">Transmembrane</keyword>
<dbReference type="InterPro" id="IPR012373">
    <property type="entry name" value="Ferrdict_sens_TM"/>
</dbReference>
<accession>A0A5D0HTZ2</accession>
<dbReference type="InterPro" id="IPR006860">
    <property type="entry name" value="FecR"/>
</dbReference>
<dbReference type="Proteomes" id="UP000323930">
    <property type="component" value="Unassembled WGS sequence"/>
</dbReference>
<gene>
    <name evidence="4" type="ORF">FUA24_15770</name>
</gene>
<evidence type="ECO:0000313" key="5">
    <source>
        <dbReference type="Proteomes" id="UP000323930"/>
    </source>
</evidence>
<dbReference type="PANTHER" id="PTHR30273">
    <property type="entry name" value="PERIPLASMIC SIGNAL SENSOR AND SIGMA FACTOR ACTIVATOR FECR-RELATED"/>
    <property type="match status" value="1"/>
</dbReference>
<evidence type="ECO:0000313" key="4">
    <source>
        <dbReference type="EMBL" id="TYA74766.1"/>
    </source>
</evidence>
<feature type="transmembrane region" description="Helical" evidence="1">
    <location>
        <begin position="85"/>
        <end position="104"/>
    </location>
</feature>
<dbReference type="OrthoDB" id="704021at2"/>
<dbReference type="RefSeq" id="WP_148544008.1">
    <property type="nucleotide sequence ID" value="NZ_VSDQ01000679.1"/>
</dbReference>
<dbReference type="AlphaFoldDB" id="A0A5D0HTZ2"/>
<organism evidence="4 5">
    <name type="scientific">Seonamhaeicola marinus</name>
    <dbReference type="NCBI Taxonomy" id="1912246"/>
    <lineage>
        <taxon>Bacteria</taxon>
        <taxon>Pseudomonadati</taxon>
        <taxon>Bacteroidota</taxon>
        <taxon>Flavobacteriia</taxon>
        <taxon>Flavobacteriales</taxon>
        <taxon>Flavobacteriaceae</taxon>
    </lineage>
</organism>
<dbReference type="InterPro" id="IPR032508">
    <property type="entry name" value="FecR_C"/>
</dbReference>
<dbReference type="Pfam" id="PF04773">
    <property type="entry name" value="FecR"/>
    <property type="match status" value="1"/>
</dbReference>
<sequence>MTGQDKFENIVTKFLSNEANIEELELLENYLKSPKNLQHFNRLVKIEYLTSITMAVYNKANAQNEINKKIKAIKKQKTSTIIKRFSVAASIILASAFGLGYIYFNKDQVEQHKIVSPPESNIIIKPGSEKATLTLANGNQVYLEKGENYTNDYVESNGKKLTYKEQGEQTKNTIEYNYLEIPRGGEYFVVLADGTKVWLNSESKLKYPTAFVKGLDRTIELLYGEAYFEVSPSTNHKGSHFYVLSKGQKIDVIGTEFNIKAYNDENSVYTTLVEGKIALEKGAFKKTLKPNQQAQIDLNTNTVNIVDVDTSQEIAWVKGLFSFEEAKLEDMMKTLSRWYNIEVLFEKSSLRAFKFTGILQREKKIEDLLKTIKTSSDDSIQFDIRNNIIIIR</sequence>
<protein>
    <submittedName>
        <fullName evidence="4">FecR family protein</fullName>
    </submittedName>
</protein>
<dbReference type="EMBL" id="VSDQ01000679">
    <property type="protein sequence ID" value="TYA74766.1"/>
    <property type="molecule type" value="Genomic_DNA"/>
</dbReference>
<keyword evidence="1" id="KW-0472">Membrane</keyword>
<feature type="domain" description="FecR protein" evidence="2">
    <location>
        <begin position="184"/>
        <end position="277"/>
    </location>
</feature>
<evidence type="ECO:0000259" key="3">
    <source>
        <dbReference type="Pfam" id="PF16344"/>
    </source>
</evidence>
<evidence type="ECO:0000256" key="1">
    <source>
        <dbReference type="SAM" id="Phobius"/>
    </source>
</evidence>
<dbReference type="PANTHER" id="PTHR30273:SF2">
    <property type="entry name" value="PROTEIN FECR"/>
    <property type="match status" value="1"/>
</dbReference>
<keyword evidence="5" id="KW-1185">Reference proteome</keyword>
<dbReference type="Pfam" id="PF16344">
    <property type="entry name" value="FecR_C"/>
    <property type="match status" value="1"/>
</dbReference>
<comment type="caution">
    <text evidence="4">The sequence shown here is derived from an EMBL/GenBank/DDBJ whole genome shotgun (WGS) entry which is preliminary data.</text>
</comment>
<dbReference type="GO" id="GO:0016989">
    <property type="term" value="F:sigma factor antagonist activity"/>
    <property type="evidence" value="ECO:0007669"/>
    <property type="project" value="TreeGrafter"/>
</dbReference>
<evidence type="ECO:0000259" key="2">
    <source>
        <dbReference type="Pfam" id="PF04773"/>
    </source>
</evidence>
<name>A0A5D0HTZ2_9FLAO</name>
<proteinExistence type="predicted"/>
<feature type="domain" description="Protein FecR C-terminal" evidence="3">
    <location>
        <begin position="321"/>
        <end position="391"/>
    </location>
</feature>
<keyword evidence="1" id="KW-1133">Transmembrane helix</keyword>
<dbReference type="Gene3D" id="3.55.50.30">
    <property type="match status" value="1"/>
</dbReference>
<reference evidence="4 5" key="1">
    <citation type="submission" date="2019-08" db="EMBL/GenBank/DDBJ databases">
        <title>Seonamhaeicola sediminis sp. nov., isolated from marine sediment.</title>
        <authorList>
            <person name="Cao W.R."/>
        </authorList>
    </citation>
    <scope>NUCLEOTIDE SEQUENCE [LARGE SCALE GENOMIC DNA]</scope>
    <source>
        <strain evidence="4 5">B011</strain>
    </source>
</reference>
<dbReference type="Gene3D" id="2.60.120.1440">
    <property type="match status" value="1"/>
</dbReference>